<evidence type="ECO:0000313" key="6">
    <source>
        <dbReference type="EMBL" id="MFF3340430.1"/>
    </source>
</evidence>
<feature type="compositionally biased region" description="Basic and acidic residues" evidence="2">
    <location>
        <begin position="118"/>
        <end position="131"/>
    </location>
</feature>
<dbReference type="SMART" id="SM00644">
    <property type="entry name" value="Ami_2"/>
    <property type="match status" value="1"/>
</dbReference>
<dbReference type="PANTHER" id="PTHR11022">
    <property type="entry name" value="PEPTIDOGLYCAN RECOGNITION PROTEIN"/>
    <property type="match status" value="1"/>
</dbReference>
<evidence type="ECO:0000256" key="3">
    <source>
        <dbReference type="SAM" id="SignalP"/>
    </source>
</evidence>
<dbReference type="CDD" id="cd06583">
    <property type="entry name" value="PGRP"/>
    <property type="match status" value="1"/>
</dbReference>
<dbReference type="RefSeq" id="WP_355718229.1">
    <property type="nucleotide sequence ID" value="NZ_JBEXNP010000006.1"/>
</dbReference>
<sequence>MRAFLASAIGVACTAALVLPTAAIAAPAPAVPASTAPPGSTQSLPLVPLVPDAPGDDRAAGTVPQGLTERDAKLFSLLGVIWDDPEAELHGTVQVRTRSTGTGAWSRWQFLETHNHQHAADAGTAEREPGKTRGSTAPLWVGASDGVEVRVRPEGDAAVRGAAPAPLPSGLRLELVDPGDDPPPGTTTTAAADAAEDNADDAAAQTGAADDADDPRTTVLTAEDAAASAVNADLVPLGATEVPALSKAETEAQTFVLGGKPRIGPRPRIVTRKGWGANEQLRERNFVYTKRVKVAFVHHSATGNNYSCSQADSVLRSIYRYHVKSSGWRDLGYNFAIDKCGNIYEGRAGGVAKAVMGAHTLGFNTNSTGIAVLGTYSKSKPPAAVAKAVARLTAWKLGLYGADPSAKTTLKSGGGNRYKKGTIAKLHVIAGHRDGVSTDCPGGHLYSKLAQVRAASARLQGR</sequence>
<dbReference type="InterPro" id="IPR002502">
    <property type="entry name" value="Amidase_domain"/>
</dbReference>
<gene>
    <name evidence="6" type="ORF">ACFYWW_17090</name>
</gene>
<evidence type="ECO:0000256" key="1">
    <source>
        <dbReference type="ARBA" id="ARBA00007553"/>
    </source>
</evidence>
<feature type="region of interest" description="Disordered" evidence="2">
    <location>
        <begin position="157"/>
        <end position="215"/>
    </location>
</feature>
<evidence type="ECO:0000256" key="2">
    <source>
        <dbReference type="SAM" id="MobiDB-lite"/>
    </source>
</evidence>
<comment type="similarity">
    <text evidence="1">Belongs to the N-acetylmuramoyl-L-alanine amidase 2 family.</text>
</comment>
<proteinExistence type="inferred from homology"/>
<dbReference type="Pfam" id="PF01510">
    <property type="entry name" value="Amidase_2"/>
    <property type="match status" value="1"/>
</dbReference>
<feature type="domain" description="Peptidoglycan recognition protein family" evidence="5">
    <location>
        <begin position="267"/>
        <end position="415"/>
    </location>
</feature>
<dbReference type="SMART" id="SM00701">
    <property type="entry name" value="PGRP"/>
    <property type="match status" value="1"/>
</dbReference>
<dbReference type="EMBL" id="JBIAPK010000005">
    <property type="protein sequence ID" value="MFF3340430.1"/>
    <property type="molecule type" value="Genomic_DNA"/>
</dbReference>
<organism evidence="6 7">
    <name type="scientific">Streptomyces flavidovirens</name>
    <dbReference type="NCBI Taxonomy" id="67298"/>
    <lineage>
        <taxon>Bacteria</taxon>
        <taxon>Bacillati</taxon>
        <taxon>Actinomycetota</taxon>
        <taxon>Actinomycetes</taxon>
        <taxon>Kitasatosporales</taxon>
        <taxon>Streptomycetaceae</taxon>
        <taxon>Streptomyces</taxon>
    </lineage>
</organism>
<dbReference type="InterPro" id="IPR015510">
    <property type="entry name" value="PGRP"/>
</dbReference>
<evidence type="ECO:0000259" key="5">
    <source>
        <dbReference type="SMART" id="SM00701"/>
    </source>
</evidence>
<evidence type="ECO:0000313" key="7">
    <source>
        <dbReference type="Proteomes" id="UP001601976"/>
    </source>
</evidence>
<dbReference type="SUPFAM" id="SSF55846">
    <property type="entry name" value="N-acetylmuramoyl-L-alanine amidase-like"/>
    <property type="match status" value="1"/>
</dbReference>
<feature type="region of interest" description="Disordered" evidence="2">
    <location>
        <begin position="118"/>
        <end position="141"/>
    </location>
</feature>
<dbReference type="InterPro" id="IPR006619">
    <property type="entry name" value="PGRP_domain_met/bac"/>
</dbReference>
<name>A0ABW6RFY6_9ACTN</name>
<dbReference type="InterPro" id="IPR036505">
    <property type="entry name" value="Amidase/PGRP_sf"/>
</dbReference>
<dbReference type="Proteomes" id="UP001601976">
    <property type="component" value="Unassembled WGS sequence"/>
</dbReference>
<reference evidence="6 7" key="1">
    <citation type="submission" date="2024-10" db="EMBL/GenBank/DDBJ databases">
        <title>The Natural Products Discovery Center: Release of the First 8490 Sequenced Strains for Exploring Actinobacteria Biosynthetic Diversity.</title>
        <authorList>
            <person name="Kalkreuter E."/>
            <person name="Kautsar S.A."/>
            <person name="Yang D."/>
            <person name="Bader C.D."/>
            <person name="Teijaro C.N."/>
            <person name="Fluegel L."/>
            <person name="Davis C.M."/>
            <person name="Simpson J.R."/>
            <person name="Lauterbach L."/>
            <person name="Steele A.D."/>
            <person name="Gui C."/>
            <person name="Meng S."/>
            <person name="Li G."/>
            <person name="Viehrig K."/>
            <person name="Ye F."/>
            <person name="Su P."/>
            <person name="Kiefer A.F."/>
            <person name="Nichols A."/>
            <person name="Cepeda A.J."/>
            <person name="Yan W."/>
            <person name="Fan B."/>
            <person name="Jiang Y."/>
            <person name="Adhikari A."/>
            <person name="Zheng C.-J."/>
            <person name="Schuster L."/>
            <person name="Cowan T.M."/>
            <person name="Smanski M.J."/>
            <person name="Chevrette M.G."/>
            <person name="De Carvalho L.P.S."/>
            <person name="Shen B."/>
        </authorList>
    </citation>
    <scope>NUCLEOTIDE SEQUENCE [LARGE SCALE GENOMIC DNA]</scope>
    <source>
        <strain evidence="6 7">NPDC003029</strain>
    </source>
</reference>
<feature type="chain" id="PRO_5046874083" evidence="3">
    <location>
        <begin position="26"/>
        <end position="462"/>
    </location>
</feature>
<feature type="signal peptide" evidence="3">
    <location>
        <begin position="1"/>
        <end position="25"/>
    </location>
</feature>
<feature type="domain" description="N-acetylmuramoyl-L-alanine amidase" evidence="4">
    <location>
        <begin position="281"/>
        <end position="442"/>
    </location>
</feature>
<accession>A0ABW6RFY6</accession>
<comment type="caution">
    <text evidence="6">The sequence shown here is derived from an EMBL/GenBank/DDBJ whole genome shotgun (WGS) entry which is preliminary data.</text>
</comment>
<keyword evidence="3" id="KW-0732">Signal</keyword>
<dbReference type="PANTHER" id="PTHR11022:SF41">
    <property type="entry name" value="PEPTIDOGLYCAN-RECOGNITION PROTEIN LC-RELATED"/>
    <property type="match status" value="1"/>
</dbReference>
<keyword evidence="7" id="KW-1185">Reference proteome</keyword>
<dbReference type="Gene3D" id="3.40.80.10">
    <property type="entry name" value="Peptidoglycan recognition protein-like"/>
    <property type="match status" value="1"/>
</dbReference>
<evidence type="ECO:0000259" key="4">
    <source>
        <dbReference type="SMART" id="SM00644"/>
    </source>
</evidence>
<protein>
    <submittedName>
        <fullName evidence="6">Peptidoglycan recognition protein</fullName>
    </submittedName>
</protein>